<proteinExistence type="evidence at transcript level"/>
<sequence length="168" mass="18360">MLAYYFFPIFVVGPLIMTTKVMGVAPTETPADGVARAIDNLPNPFNAEKIKDALNFLLDRIDNDRKNLTQIAEDINQGSEKSEAVKKITDDLLKELGEAAQKSGYAEAQAKSASILIAKAEELAAYAAAAAKTAQFEAEESNRRNSGVATSPYAYLYTFICVYAYLYI</sequence>
<dbReference type="AlphaFoldDB" id="H7CHK6"/>
<reference evidence="2" key="1">
    <citation type="submission" date="2012-03" db="EMBL/GenBank/DDBJ databases">
        <title>The major constituents of the venom gland of a braconid endoparasitoid, Meteorus pulchricornis.</title>
        <authorList>
            <person name="Sano T."/>
            <person name="Miura K."/>
        </authorList>
    </citation>
    <scope>NUCLEOTIDE SEQUENCE</scope>
</reference>
<feature type="signal peptide" evidence="1">
    <location>
        <begin position="1"/>
        <end position="23"/>
    </location>
</feature>
<accession>H7CHK6</accession>
<dbReference type="EMBL" id="AB701652">
    <property type="protein sequence ID" value="BAL70304.1"/>
    <property type="molecule type" value="mRNA"/>
</dbReference>
<feature type="chain" id="PRO_5003608376" evidence="1">
    <location>
        <begin position="24"/>
        <end position="168"/>
    </location>
</feature>
<name>H7CHK6_9HYME</name>
<evidence type="ECO:0000313" key="2">
    <source>
        <dbReference type="EMBL" id="BAL70304.1"/>
    </source>
</evidence>
<evidence type="ECO:0000256" key="1">
    <source>
        <dbReference type="SAM" id="SignalP"/>
    </source>
</evidence>
<protein>
    <submittedName>
        <fullName evidence="2">Uncharacterized protein</fullName>
    </submittedName>
</protein>
<keyword evidence="1" id="KW-0732">Signal</keyword>
<organism evidence="2">
    <name type="scientific">Meteorus pulchricornis</name>
    <dbReference type="NCBI Taxonomy" id="51522"/>
    <lineage>
        <taxon>Eukaryota</taxon>
        <taxon>Metazoa</taxon>
        <taxon>Ecdysozoa</taxon>
        <taxon>Arthropoda</taxon>
        <taxon>Hexapoda</taxon>
        <taxon>Insecta</taxon>
        <taxon>Pterygota</taxon>
        <taxon>Neoptera</taxon>
        <taxon>Endopterygota</taxon>
        <taxon>Hymenoptera</taxon>
        <taxon>Apocrita</taxon>
        <taxon>Ichneumonoidea</taxon>
        <taxon>Braconidae</taxon>
        <taxon>Meteorinae</taxon>
        <taxon>Meteorus</taxon>
    </lineage>
</organism>